<dbReference type="Pfam" id="PF03965">
    <property type="entry name" value="Penicillinase_R"/>
    <property type="match status" value="1"/>
</dbReference>
<dbReference type="Proteomes" id="UP000522720">
    <property type="component" value="Unassembled WGS sequence"/>
</dbReference>
<dbReference type="GO" id="GO:0045892">
    <property type="term" value="P:negative regulation of DNA-templated transcription"/>
    <property type="evidence" value="ECO:0007669"/>
    <property type="project" value="InterPro"/>
</dbReference>
<sequence>MSKAEWQVMRVLWANPGATSSEVITHLSSVLNWQGVTVKTLLGRLRDKGLIIAEKVAGKYHYRALVSERDKLLQEISTLQSSVCTTKQVDLVRILLECGAFSKADLEDISQLALEKRELAPERVICQCIAGQCTCGQHGGGCHGSREV</sequence>
<accession>A0A7X6S0H0</accession>
<evidence type="ECO:0000256" key="3">
    <source>
        <dbReference type="ARBA" id="ARBA00023125"/>
    </source>
</evidence>
<evidence type="ECO:0000313" key="5">
    <source>
        <dbReference type="EMBL" id="NKZ20178.1"/>
    </source>
</evidence>
<dbReference type="Gene3D" id="1.10.10.10">
    <property type="entry name" value="Winged helix-like DNA-binding domain superfamily/Winged helix DNA-binding domain"/>
    <property type="match status" value="1"/>
</dbReference>
<dbReference type="AlphaFoldDB" id="A0A7X6S0H0"/>
<gene>
    <name evidence="5" type="ORF">HF992_04865</name>
</gene>
<dbReference type="InterPro" id="IPR005650">
    <property type="entry name" value="BlaI_family"/>
</dbReference>
<comment type="caution">
    <text evidence="5">The sequence shown here is derived from an EMBL/GenBank/DDBJ whole genome shotgun (WGS) entry which is preliminary data.</text>
</comment>
<keyword evidence="6" id="KW-1185">Reference proteome</keyword>
<keyword evidence="3" id="KW-0238">DNA-binding</keyword>
<protein>
    <submittedName>
        <fullName evidence="5">CopY/TcrY family copper transport repressor</fullName>
    </submittedName>
</protein>
<keyword evidence="2" id="KW-0805">Transcription regulation</keyword>
<dbReference type="InterPro" id="IPR036388">
    <property type="entry name" value="WH-like_DNA-bd_sf"/>
</dbReference>
<comment type="similarity">
    <text evidence="1">Belongs to the BlaI transcriptional regulatory family.</text>
</comment>
<dbReference type="GO" id="GO:0003677">
    <property type="term" value="F:DNA binding"/>
    <property type="evidence" value="ECO:0007669"/>
    <property type="project" value="UniProtKB-KW"/>
</dbReference>
<keyword evidence="4" id="KW-0804">Transcription</keyword>
<evidence type="ECO:0000256" key="4">
    <source>
        <dbReference type="ARBA" id="ARBA00023163"/>
    </source>
</evidence>
<name>A0A7X6S0H0_9STRE</name>
<evidence type="ECO:0000313" key="6">
    <source>
        <dbReference type="Proteomes" id="UP000522720"/>
    </source>
</evidence>
<reference evidence="5 6" key="1">
    <citation type="submission" date="2020-04" db="EMBL/GenBank/DDBJ databases">
        <title>MicrobeNet Type strains.</title>
        <authorList>
            <person name="Nicholson A.C."/>
        </authorList>
    </citation>
    <scope>NUCLEOTIDE SEQUENCE [LARGE SCALE GENOMIC DNA]</scope>
    <source>
        <strain evidence="5 6">CCUG 69612</strain>
    </source>
</reference>
<dbReference type="InterPro" id="IPR036390">
    <property type="entry name" value="WH_DNA-bd_sf"/>
</dbReference>
<organism evidence="5 6">
    <name type="scientific">Streptococcus ovuberis</name>
    <dbReference type="NCBI Taxonomy" id="1936207"/>
    <lineage>
        <taxon>Bacteria</taxon>
        <taxon>Bacillati</taxon>
        <taxon>Bacillota</taxon>
        <taxon>Bacilli</taxon>
        <taxon>Lactobacillales</taxon>
        <taxon>Streptococcaceae</taxon>
        <taxon>Streptococcus</taxon>
    </lineage>
</organism>
<dbReference type="EMBL" id="JAAXPR010000006">
    <property type="protein sequence ID" value="NKZ20178.1"/>
    <property type="molecule type" value="Genomic_DNA"/>
</dbReference>
<evidence type="ECO:0000256" key="1">
    <source>
        <dbReference type="ARBA" id="ARBA00011046"/>
    </source>
</evidence>
<evidence type="ECO:0000256" key="2">
    <source>
        <dbReference type="ARBA" id="ARBA00023015"/>
    </source>
</evidence>
<proteinExistence type="inferred from homology"/>
<dbReference type="PIRSF" id="PIRSF019455">
    <property type="entry name" value="CopR_AtkY"/>
    <property type="match status" value="1"/>
</dbReference>
<dbReference type="SUPFAM" id="SSF46785">
    <property type="entry name" value="Winged helix' DNA-binding domain"/>
    <property type="match status" value="1"/>
</dbReference>